<feature type="region of interest" description="Disordered" evidence="1">
    <location>
        <begin position="1"/>
        <end position="38"/>
    </location>
</feature>
<dbReference type="RefSeq" id="WP_273842262.1">
    <property type="nucleotide sequence ID" value="NZ_JAQQWT010000005.1"/>
</dbReference>
<sequence length="133" mass="15088">MMEQLSLFGDFEPEKKDVQDTKQAPVTEATNPKSTSTFAPHHESIIDWVKEGYTVKQMCEILIKHKGFSGETYSQGTPKIYPQLMMYLTELEEQSVVKLAKVDPAGHGDFIDYDDQYVGRKCDAIFTMAEEGK</sequence>
<gene>
    <name evidence="2" type="ORF">ACFFH4_18940</name>
</gene>
<proteinExistence type="predicted"/>
<reference evidence="2 3" key="1">
    <citation type="submission" date="2024-09" db="EMBL/GenBank/DDBJ databases">
        <authorList>
            <person name="Sun Q."/>
            <person name="Mori K."/>
        </authorList>
    </citation>
    <scope>NUCLEOTIDE SEQUENCE [LARGE SCALE GENOMIC DNA]</scope>
    <source>
        <strain evidence="2 3">NCAIM B.02301</strain>
    </source>
</reference>
<protein>
    <submittedName>
        <fullName evidence="2">DUF3895 domain-containing protein</fullName>
    </submittedName>
</protein>
<comment type="caution">
    <text evidence="2">The sequence shown here is derived from an EMBL/GenBank/DDBJ whole genome shotgun (WGS) entry which is preliminary data.</text>
</comment>
<organism evidence="2 3">
    <name type="scientific">Halalkalibacter alkalisediminis</name>
    <dbReference type="NCBI Taxonomy" id="935616"/>
    <lineage>
        <taxon>Bacteria</taxon>
        <taxon>Bacillati</taxon>
        <taxon>Bacillota</taxon>
        <taxon>Bacilli</taxon>
        <taxon>Bacillales</taxon>
        <taxon>Bacillaceae</taxon>
        <taxon>Halalkalibacter</taxon>
    </lineage>
</organism>
<accession>A0ABV6NJZ9</accession>
<name>A0ABV6NJZ9_9BACI</name>
<feature type="compositionally biased region" description="Polar residues" evidence="1">
    <location>
        <begin position="21"/>
        <end position="38"/>
    </location>
</feature>
<evidence type="ECO:0000313" key="3">
    <source>
        <dbReference type="Proteomes" id="UP001589833"/>
    </source>
</evidence>
<dbReference type="EMBL" id="JBHLTR010000054">
    <property type="protein sequence ID" value="MFC0561024.1"/>
    <property type="molecule type" value="Genomic_DNA"/>
</dbReference>
<keyword evidence="3" id="KW-1185">Reference proteome</keyword>
<dbReference type="Proteomes" id="UP001589833">
    <property type="component" value="Unassembled WGS sequence"/>
</dbReference>
<evidence type="ECO:0000256" key="1">
    <source>
        <dbReference type="SAM" id="MobiDB-lite"/>
    </source>
</evidence>
<evidence type="ECO:0000313" key="2">
    <source>
        <dbReference type="EMBL" id="MFC0561024.1"/>
    </source>
</evidence>